<evidence type="ECO:0000256" key="1">
    <source>
        <dbReference type="ARBA" id="ARBA00004141"/>
    </source>
</evidence>
<comment type="pathway">
    <text evidence="3">Sphingolipid metabolism.</text>
</comment>
<keyword evidence="6" id="KW-0479">Metal-binding</keyword>
<keyword evidence="9" id="KW-0746">Sphingolipid metabolism</keyword>
<dbReference type="Gene3D" id="3.60.10.10">
    <property type="entry name" value="Endonuclease/exonuclease/phosphatase"/>
    <property type="match status" value="1"/>
</dbReference>
<dbReference type="InterPro" id="IPR005135">
    <property type="entry name" value="Endo/exonuclease/phosphatase"/>
</dbReference>
<keyword evidence="7" id="KW-0378">Hydrolase</keyword>
<keyword evidence="8" id="KW-0460">Magnesium</keyword>
<evidence type="ECO:0000256" key="2">
    <source>
        <dbReference type="ARBA" id="ARBA00004760"/>
    </source>
</evidence>
<evidence type="ECO:0000256" key="9">
    <source>
        <dbReference type="ARBA" id="ARBA00022919"/>
    </source>
</evidence>
<comment type="caution">
    <text evidence="15">The sequence shown here is derived from an EMBL/GenBank/DDBJ whole genome shotgun (WGS) entry which is preliminary data.</text>
</comment>
<feature type="domain" description="Endonuclease/exonuclease/phosphatase" evidence="14">
    <location>
        <begin position="39"/>
        <end position="335"/>
    </location>
</feature>
<reference evidence="16" key="1">
    <citation type="journal article" date="2016" name="Proc. Natl. Acad. Sci. U.S.A.">
        <title>Comparative genomics of biotechnologically important yeasts.</title>
        <authorList>
            <person name="Riley R."/>
            <person name="Haridas S."/>
            <person name="Wolfe K.H."/>
            <person name="Lopes M.R."/>
            <person name="Hittinger C.T."/>
            <person name="Goeker M."/>
            <person name="Salamov A.A."/>
            <person name="Wisecaver J.H."/>
            <person name="Long T.M."/>
            <person name="Calvey C.H."/>
            <person name="Aerts A.L."/>
            <person name="Barry K.W."/>
            <person name="Choi C."/>
            <person name="Clum A."/>
            <person name="Coughlan A.Y."/>
            <person name="Deshpande S."/>
            <person name="Douglass A.P."/>
            <person name="Hanson S.J."/>
            <person name="Klenk H.-P."/>
            <person name="LaButti K.M."/>
            <person name="Lapidus A."/>
            <person name="Lindquist E.A."/>
            <person name="Lipzen A.M."/>
            <person name="Meier-Kolthoff J.P."/>
            <person name="Ohm R.A."/>
            <person name="Otillar R.P."/>
            <person name="Pangilinan J.L."/>
            <person name="Peng Y."/>
            <person name="Rokas A."/>
            <person name="Rosa C.A."/>
            <person name="Scheuner C."/>
            <person name="Sibirny A.A."/>
            <person name="Slot J.C."/>
            <person name="Stielow J.B."/>
            <person name="Sun H."/>
            <person name="Kurtzman C.P."/>
            <person name="Blackwell M."/>
            <person name="Grigoriev I.V."/>
            <person name="Jeffries T.W."/>
        </authorList>
    </citation>
    <scope>NUCLEOTIDE SEQUENCE [LARGE SCALE GENOMIC DNA]</scope>
    <source>
        <strain evidence="16">NRRL Y-1626</strain>
    </source>
</reference>
<dbReference type="Proteomes" id="UP000092321">
    <property type="component" value="Unassembled WGS sequence"/>
</dbReference>
<evidence type="ECO:0000256" key="5">
    <source>
        <dbReference type="ARBA" id="ARBA00022692"/>
    </source>
</evidence>
<keyword evidence="5 13" id="KW-0812">Transmembrane</keyword>
<evidence type="ECO:0000259" key="14">
    <source>
        <dbReference type="Pfam" id="PF03372"/>
    </source>
</evidence>
<keyword evidence="16" id="KW-1185">Reference proteome</keyword>
<evidence type="ECO:0000256" key="7">
    <source>
        <dbReference type="ARBA" id="ARBA00022801"/>
    </source>
</evidence>
<dbReference type="GO" id="GO:0006665">
    <property type="term" value="P:sphingolipid metabolic process"/>
    <property type="evidence" value="ECO:0007669"/>
    <property type="project" value="UniProtKB-KW"/>
</dbReference>
<dbReference type="OrthoDB" id="387657at2759"/>
<evidence type="ECO:0000256" key="4">
    <source>
        <dbReference type="ARBA" id="ARBA00006335"/>
    </source>
</evidence>
<organism evidence="15 16">
    <name type="scientific">Hanseniaspora valbyensis NRRL Y-1626</name>
    <dbReference type="NCBI Taxonomy" id="766949"/>
    <lineage>
        <taxon>Eukaryota</taxon>
        <taxon>Fungi</taxon>
        <taxon>Dikarya</taxon>
        <taxon>Ascomycota</taxon>
        <taxon>Saccharomycotina</taxon>
        <taxon>Saccharomycetes</taxon>
        <taxon>Saccharomycodales</taxon>
        <taxon>Saccharomycodaceae</taxon>
        <taxon>Hanseniaspora</taxon>
    </lineage>
</organism>
<comment type="similarity">
    <text evidence="4">Belongs to the neutral sphingomyelinase family.</text>
</comment>
<proteinExistence type="inferred from homology"/>
<evidence type="ECO:0000256" key="10">
    <source>
        <dbReference type="ARBA" id="ARBA00022989"/>
    </source>
</evidence>
<dbReference type="PANTHER" id="PTHR16320:SF24">
    <property type="entry name" value="PHOSPHODIESTERASE, PUTATIVE-RELATED"/>
    <property type="match status" value="1"/>
</dbReference>
<keyword evidence="12 13" id="KW-0472">Membrane</keyword>
<evidence type="ECO:0000313" key="15">
    <source>
        <dbReference type="EMBL" id="OBA25407.1"/>
    </source>
</evidence>
<evidence type="ECO:0000256" key="11">
    <source>
        <dbReference type="ARBA" id="ARBA00023098"/>
    </source>
</evidence>
<dbReference type="PANTHER" id="PTHR16320">
    <property type="entry name" value="SPHINGOMYELINASE FAMILY MEMBER"/>
    <property type="match status" value="1"/>
</dbReference>
<dbReference type="AlphaFoldDB" id="A0A1B7T9L0"/>
<dbReference type="InterPro" id="IPR036691">
    <property type="entry name" value="Endo/exonu/phosph_ase_sf"/>
</dbReference>
<dbReference type="InterPro" id="IPR038772">
    <property type="entry name" value="Sph/SMPD2-like"/>
</dbReference>
<feature type="transmembrane region" description="Helical" evidence="13">
    <location>
        <begin position="386"/>
        <end position="409"/>
    </location>
</feature>
<keyword evidence="10 13" id="KW-1133">Transmembrane helix</keyword>
<sequence>MSSSSQQNLLLSKISTSSFKQQQQEHKVNQRDKDTIKLLTFNTWGLKKVSKFRNERFENIIDLLSGKPSSNLEHPIPSLSTYSDFDIIALQEIWCENNRNDLISKLGKNKNLNSRFFSSGIITGPGLGLLTKFDIKKSWLYRFPVNGVPWAVHRGDFYVGKSLAITELNVSNNNKSNGEEGTDSLVILNSHMHAPYAQSGYNAYLCHRVVQAYDIYKVVTLLQETGKRVVLVGDLNSKPGSLPHRIMTSLTGLVDSFVSEQIYTQEQIAAMTCEEQVLLAGTTCDSQLNTWRAEREHWEACRLDYALIDPKKIRCVESKVQMTEVVPGIGSLSDHFGYSCVLKMEASDPRLIIETSLKERQHILKEIVTVIDDYVLVAKKQRFVRLAHFAVSLIIILASVIFITFTSRISGWSSVIVYIGGVVILVTGLLNGIFGYVFAQSELRGLNEVRMEVLDDLNSL</sequence>
<comment type="subcellular location">
    <subcellularLocation>
        <location evidence="1">Membrane</location>
        <topology evidence="1">Multi-pass membrane protein</topology>
    </subcellularLocation>
</comment>
<gene>
    <name evidence="15" type="ORF">HANVADRAFT_27095</name>
</gene>
<dbReference type="SUPFAM" id="SSF56219">
    <property type="entry name" value="DNase I-like"/>
    <property type="match status" value="1"/>
</dbReference>
<evidence type="ECO:0000256" key="13">
    <source>
        <dbReference type="SAM" id="Phobius"/>
    </source>
</evidence>
<dbReference type="EMBL" id="LXPE01000113">
    <property type="protein sequence ID" value="OBA25407.1"/>
    <property type="molecule type" value="Genomic_DNA"/>
</dbReference>
<feature type="transmembrane region" description="Helical" evidence="13">
    <location>
        <begin position="415"/>
        <end position="439"/>
    </location>
</feature>
<dbReference type="GO" id="GO:0046872">
    <property type="term" value="F:metal ion binding"/>
    <property type="evidence" value="ECO:0007669"/>
    <property type="project" value="UniProtKB-KW"/>
</dbReference>
<evidence type="ECO:0000313" key="16">
    <source>
        <dbReference type="Proteomes" id="UP000092321"/>
    </source>
</evidence>
<keyword evidence="11" id="KW-0443">Lipid metabolism</keyword>
<name>A0A1B7T9L0_9ASCO</name>
<dbReference type="GO" id="GO:0004767">
    <property type="term" value="F:sphingomyelin phosphodiesterase activity"/>
    <property type="evidence" value="ECO:0007669"/>
    <property type="project" value="InterPro"/>
</dbReference>
<dbReference type="Pfam" id="PF03372">
    <property type="entry name" value="Exo_endo_phos"/>
    <property type="match status" value="1"/>
</dbReference>
<accession>A0A1B7T9L0</accession>
<evidence type="ECO:0000256" key="3">
    <source>
        <dbReference type="ARBA" id="ARBA00004991"/>
    </source>
</evidence>
<comment type="pathway">
    <text evidence="2">Lipid metabolism; sphingolipid metabolism.</text>
</comment>
<evidence type="ECO:0000256" key="12">
    <source>
        <dbReference type="ARBA" id="ARBA00023136"/>
    </source>
</evidence>
<protein>
    <submittedName>
        <fullName evidence="15">DNase I-like protein</fullName>
    </submittedName>
</protein>
<evidence type="ECO:0000256" key="8">
    <source>
        <dbReference type="ARBA" id="ARBA00022842"/>
    </source>
</evidence>
<evidence type="ECO:0000256" key="6">
    <source>
        <dbReference type="ARBA" id="ARBA00022723"/>
    </source>
</evidence>
<dbReference type="GO" id="GO:0016020">
    <property type="term" value="C:membrane"/>
    <property type="evidence" value="ECO:0007669"/>
    <property type="project" value="UniProtKB-SubCell"/>
</dbReference>